<dbReference type="NCBIfam" id="TIGR01549">
    <property type="entry name" value="HAD-SF-IA-v1"/>
    <property type="match status" value="1"/>
</dbReference>
<comment type="caution">
    <text evidence="1">The sequence shown here is derived from an EMBL/GenBank/DDBJ whole genome shotgun (WGS) entry which is preliminary data.</text>
</comment>
<dbReference type="PANTHER" id="PTHR46191:SF2">
    <property type="entry name" value="HALOACID DEHALOGENASE-LIKE HYDROLASE DOMAIN-CONTAINING PROTEIN 3"/>
    <property type="match status" value="1"/>
</dbReference>
<proteinExistence type="predicted"/>
<dbReference type="PANTHER" id="PTHR46191">
    <property type="match status" value="1"/>
</dbReference>
<accession>A0A544TJG3</accession>
<sequence length="238" mass="27781">MVVRFIWFDLGYTLAYINREEMYYERLQTIGISKSIEELMLAFHLADKYYMREHPGALGKKTEQVMNDYYKRLNEYLHIQCDDLTKERYILGSEIKPEWRPFEETISTLEKLKTSGIGVGLISNWDETAIDVLEKTKILPLLDKVIISSEIGIEKPDERIFLHALEQIDIPVCECLYVGDNYYDDVLGSRKVGMDSILINPFDNIGIEEIPDILKISNIKELFPALDLFTRERVKEEV</sequence>
<dbReference type="AlphaFoldDB" id="A0A544TJG3"/>
<dbReference type="EMBL" id="VDGI01000026">
    <property type="protein sequence ID" value="TQR17563.1"/>
    <property type="molecule type" value="Genomic_DNA"/>
</dbReference>
<evidence type="ECO:0000313" key="2">
    <source>
        <dbReference type="Proteomes" id="UP000316626"/>
    </source>
</evidence>
<dbReference type="SUPFAM" id="SSF56784">
    <property type="entry name" value="HAD-like"/>
    <property type="match status" value="1"/>
</dbReference>
<keyword evidence="2" id="KW-1185">Reference proteome</keyword>
<dbReference type="SFLD" id="SFLDG01129">
    <property type="entry name" value="C1.5:_HAD__Beta-PGM__Phosphata"/>
    <property type="match status" value="1"/>
</dbReference>
<dbReference type="GO" id="GO:0016787">
    <property type="term" value="F:hydrolase activity"/>
    <property type="evidence" value="ECO:0007669"/>
    <property type="project" value="UniProtKB-KW"/>
</dbReference>
<dbReference type="Gene3D" id="3.40.50.1000">
    <property type="entry name" value="HAD superfamily/HAD-like"/>
    <property type="match status" value="1"/>
</dbReference>
<evidence type="ECO:0000313" key="1">
    <source>
        <dbReference type="EMBL" id="TQR17563.1"/>
    </source>
</evidence>
<dbReference type="InterPro" id="IPR051828">
    <property type="entry name" value="HAD-like_hydrolase_domain"/>
</dbReference>
<dbReference type="InterPro" id="IPR036412">
    <property type="entry name" value="HAD-like_sf"/>
</dbReference>
<dbReference type="InterPro" id="IPR023214">
    <property type="entry name" value="HAD_sf"/>
</dbReference>
<dbReference type="Gene3D" id="1.10.150.240">
    <property type="entry name" value="Putative phosphatase, domain 2"/>
    <property type="match status" value="1"/>
</dbReference>
<gene>
    <name evidence="1" type="ORF">FG384_17555</name>
</gene>
<dbReference type="Pfam" id="PF13419">
    <property type="entry name" value="HAD_2"/>
    <property type="match status" value="1"/>
</dbReference>
<dbReference type="PRINTS" id="PR00413">
    <property type="entry name" value="HADHALOGNASE"/>
</dbReference>
<organism evidence="1 2">
    <name type="scientific">Psychrobacillus vulpis</name>
    <dbReference type="NCBI Taxonomy" id="2325572"/>
    <lineage>
        <taxon>Bacteria</taxon>
        <taxon>Bacillati</taxon>
        <taxon>Bacillota</taxon>
        <taxon>Bacilli</taxon>
        <taxon>Bacillales</taxon>
        <taxon>Bacillaceae</taxon>
        <taxon>Psychrobacillus</taxon>
    </lineage>
</organism>
<reference evidence="1 2" key="1">
    <citation type="submission" date="2019-06" db="EMBL/GenBank/DDBJ databases">
        <title>Psychrobacillus vulpis sp. nov., a new species isolated from feces of a red fox that inhabits in The Tablas de Daimiel Natural Park, Albacete, Spain.</title>
        <authorList>
            <person name="Rodriguez M."/>
            <person name="Reina J.C."/>
            <person name="Bejar V."/>
            <person name="Llamas I."/>
        </authorList>
    </citation>
    <scope>NUCLEOTIDE SEQUENCE [LARGE SCALE GENOMIC DNA]</scope>
    <source>
        <strain evidence="1 2">Z8</strain>
    </source>
</reference>
<dbReference type="OrthoDB" id="2081981at2"/>
<dbReference type="SFLD" id="SFLDS00003">
    <property type="entry name" value="Haloacid_Dehalogenase"/>
    <property type="match status" value="1"/>
</dbReference>
<protein>
    <submittedName>
        <fullName evidence="1">HAD-IA family hydrolase</fullName>
    </submittedName>
</protein>
<dbReference type="Proteomes" id="UP000316626">
    <property type="component" value="Unassembled WGS sequence"/>
</dbReference>
<keyword evidence="1" id="KW-0378">Hydrolase</keyword>
<dbReference type="InterPro" id="IPR006439">
    <property type="entry name" value="HAD-SF_hydro_IA"/>
</dbReference>
<dbReference type="InterPro" id="IPR041492">
    <property type="entry name" value="HAD_2"/>
</dbReference>
<name>A0A544TJG3_9BACI</name>
<dbReference type="InterPro" id="IPR023198">
    <property type="entry name" value="PGP-like_dom2"/>
</dbReference>